<reference evidence="8" key="1">
    <citation type="journal article" date="2017" name="Nature">
        <title>The genome of Chenopodium quinoa.</title>
        <authorList>
            <person name="Jarvis D.E."/>
            <person name="Ho Y.S."/>
            <person name="Lightfoot D.J."/>
            <person name="Schmoeckel S.M."/>
            <person name="Li B."/>
            <person name="Borm T.J.A."/>
            <person name="Ohyanagi H."/>
            <person name="Mineta K."/>
            <person name="Michell C.T."/>
            <person name="Saber N."/>
            <person name="Kharbatia N.M."/>
            <person name="Rupper R.R."/>
            <person name="Sharp A.R."/>
            <person name="Dally N."/>
            <person name="Boughton B.A."/>
            <person name="Woo Y.H."/>
            <person name="Gao G."/>
            <person name="Schijlen E.G.W.M."/>
            <person name="Guo X."/>
            <person name="Momin A.A."/>
            <person name="Negrao S."/>
            <person name="Al-Babili S."/>
            <person name="Gehring C."/>
            <person name="Roessner U."/>
            <person name="Jung C."/>
            <person name="Murphy K."/>
            <person name="Arold S.T."/>
            <person name="Gojobori T."/>
            <person name="van der Linden C.G."/>
            <person name="van Loo E.N."/>
            <person name="Jellen E.N."/>
            <person name="Maughan P.J."/>
            <person name="Tester M."/>
        </authorList>
    </citation>
    <scope>NUCLEOTIDE SEQUENCE [LARGE SCALE GENOMIC DNA]</scope>
    <source>
        <strain evidence="8">cv. PI 614886</strain>
    </source>
</reference>
<keyword evidence="3" id="KW-0238">DNA-binding</keyword>
<evidence type="ECO:0000313" key="9">
    <source>
        <dbReference type="Proteomes" id="UP000596660"/>
    </source>
</evidence>
<protein>
    <recommendedName>
        <fullName evidence="7">TF-B3 domain-containing protein</fullName>
    </recommendedName>
</protein>
<dbReference type="InterPro" id="IPR015300">
    <property type="entry name" value="DNA-bd_pseudobarrel_sf"/>
</dbReference>
<proteinExistence type="predicted"/>
<evidence type="ECO:0000256" key="1">
    <source>
        <dbReference type="ARBA" id="ARBA00004123"/>
    </source>
</evidence>
<evidence type="ECO:0000256" key="3">
    <source>
        <dbReference type="ARBA" id="ARBA00023125"/>
    </source>
</evidence>
<feature type="region of interest" description="Disordered" evidence="6">
    <location>
        <begin position="32"/>
        <end position="55"/>
    </location>
</feature>
<sequence>MFKFKRNSSFEVLIFDQGSSCEKESTYFVKKCKHTKSEHEDKKKRTAREASNTEIIEDGGEEDSAFFVSKKSKKDDEALISSGGKVNTQASRKGALNAAAKARGGTRRILPCRLPIKRKVQSEKKSFRNETDKELSEISQRDVITAENRESSPEKVDSDKLESHSKKSLNKNDAAKEQSQISRRELISPENGENSPTAERSEKLKGQPAEEQPSANHVENEPMLNSEMDITTENEERELVVDRAPKPKPQSEKRPSSNGTPKEPTQILVKDLITPENGKNFPVKGSSNGYNGEAEKESSRRREIVKERSPISGREVIRPNYKETSSEENRSRKSCGKRHRLKKQEPPSSSKKLSPGHKAKPPRFRSLVSEERKSVVKEYMSNRRPVTEVEKEDALLRANPKQSEDSFIAVMQPTSVYKRFFLDIPAKWMQQHLPCRNQEVILRVGKKIWHTSLITHGKKDASISTGWKKFALDNSLEESDVLVFNLVSQKDKASAVMDVDIFRVVEKITPLSVVS</sequence>
<dbReference type="InterPro" id="IPR044837">
    <property type="entry name" value="REM16-like"/>
</dbReference>
<feature type="compositionally biased region" description="Basic and acidic residues" evidence="6">
    <location>
        <begin position="293"/>
        <end position="331"/>
    </location>
</feature>
<feature type="domain" description="TF-B3" evidence="7">
    <location>
        <begin position="407"/>
        <end position="505"/>
    </location>
</feature>
<dbReference type="PROSITE" id="PS50863">
    <property type="entry name" value="B3"/>
    <property type="match status" value="1"/>
</dbReference>
<keyword evidence="9" id="KW-1185">Reference proteome</keyword>
<feature type="compositionally biased region" description="Basic residues" evidence="6">
    <location>
        <begin position="332"/>
        <end position="342"/>
    </location>
</feature>
<keyword evidence="4" id="KW-0804">Transcription</keyword>
<feature type="compositionally biased region" description="Basic and acidic residues" evidence="6">
    <location>
        <begin position="120"/>
        <end position="140"/>
    </location>
</feature>
<dbReference type="Proteomes" id="UP000596660">
    <property type="component" value="Unplaced"/>
</dbReference>
<evidence type="ECO:0000256" key="2">
    <source>
        <dbReference type="ARBA" id="ARBA00023015"/>
    </source>
</evidence>
<dbReference type="CDD" id="cd10017">
    <property type="entry name" value="B3_DNA"/>
    <property type="match status" value="1"/>
</dbReference>
<dbReference type="PANTHER" id="PTHR31391">
    <property type="entry name" value="B3 DOMAIN-CONTAINING PROTEIN OS11G0197600-RELATED"/>
    <property type="match status" value="1"/>
</dbReference>
<evidence type="ECO:0000256" key="4">
    <source>
        <dbReference type="ARBA" id="ARBA00023163"/>
    </source>
</evidence>
<feature type="compositionally biased region" description="Basic residues" evidence="6">
    <location>
        <begin position="354"/>
        <end position="363"/>
    </location>
</feature>
<name>A0A803N1V0_CHEQI</name>
<evidence type="ECO:0000259" key="7">
    <source>
        <dbReference type="PROSITE" id="PS50863"/>
    </source>
</evidence>
<organism evidence="8 9">
    <name type="scientific">Chenopodium quinoa</name>
    <name type="common">Quinoa</name>
    <dbReference type="NCBI Taxonomy" id="63459"/>
    <lineage>
        <taxon>Eukaryota</taxon>
        <taxon>Viridiplantae</taxon>
        <taxon>Streptophyta</taxon>
        <taxon>Embryophyta</taxon>
        <taxon>Tracheophyta</taxon>
        <taxon>Spermatophyta</taxon>
        <taxon>Magnoliopsida</taxon>
        <taxon>eudicotyledons</taxon>
        <taxon>Gunneridae</taxon>
        <taxon>Pentapetalae</taxon>
        <taxon>Caryophyllales</taxon>
        <taxon>Chenopodiaceae</taxon>
        <taxon>Chenopodioideae</taxon>
        <taxon>Atripliceae</taxon>
        <taxon>Chenopodium</taxon>
    </lineage>
</organism>
<dbReference type="InterPro" id="IPR003340">
    <property type="entry name" value="B3_DNA-bd"/>
</dbReference>
<dbReference type="PANTHER" id="PTHR31391:SF157">
    <property type="entry name" value="B3 DOMAIN-CONTAINING PROTEIN REM16"/>
    <property type="match status" value="1"/>
</dbReference>
<dbReference type="GO" id="GO:0005634">
    <property type="term" value="C:nucleus"/>
    <property type="evidence" value="ECO:0007669"/>
    <property type="project" value="UniProtKB-SubCell"/>
</dbReference>
<dbReference type="AlphaFoldDB" id="A0A803N1V0"/>
<accession>A0A803N1V0</accession>
<keyword evidence="5" id="KW-0539">Nucleus</keyword>
<evidence type="ECO:0000256" key="6">
    <source>
        <dbReference type="SAM" id="MobiDB-lite"/>
    </source>
</evidence>
<dbReference type="GO" id="GO:0003677">
    <property type="term" value="F:DNA binding"/>
    <property type="evidence" value="ECO:0007669"/>
    <property type="project" value="UniProtKB-KW"/>
</dbReference>
<dbReference type="Gramene" id="AUR62039040-RA">
    <property type="protein sequence ID" value="AUR62039040-RA:cds"/>
    <property type="gene ID" value="AUR62039040"/>
</dbReference>
<reference evidence="8" key="2">
    <citation type="submission" date="2021-03" db="UniProtKB">
        <authorList>
            <consortium name="EnsemblPlants"/>
        </authorList>
    </citation>
    <scope>IDENTIFICATION</scope>
</reference>
<dbReference type="OMA" id="SKPMMES"/>
<feature type="compositionally biased region" description="Basic and acidic residues" evidence="6">
    <location>
        <begin position="147"/>
        <end position="165"/>
    </location>
</feature>
<dbReference type="Gene3D" id="2.40.330.10">
    <property type="entry name" value="DNA-binding pseudobarrel domain"/>
    <property type="match status" value="1"/>
</dbReference>
<keyword evidence="2" id="KW-0805">Transcription regulation</keyword>
<dbReference type="EnsemblPlants" id="AUR62039040-RA">
    <property type="protein sequence ID" value="AUR62039040-RA:cds"/>
    <property type="gene ID" value="AUR62039040"/>
</dbReference>
<dbReference type="SMART" id="SM01019">
    <property type="entry name" value="B3"/>
    <property type="match status" value="1"/>
</dbReference>
<evidence type="ECO:0000256" key="5">
    <source>
        <dbReference type="ARBA" id="ARBA00023242"/>
    </source>
</evidence>
<comment type="subcellular location">
    <subcellularLocation>
        <location evidence="1">Nucleus</location>
    </subcellularLocation>
</comment>
<feature type="region of interest" description="Disordered" evidence="6">
    <location>
        <begin position="78"/>
        <end position="370"/>
    </location>
</feature>
<evidence type="ECO:0000313" key="8">
    <source>
        <dbReference type="EnsemblPlants" id="AUR62039040-RA:cds"/>
    </source>
</evidence>
<dbReference type="Pfam" id="PF02362">
    <property type="entry name" value="B3"/>
    <property type="match status" value="1"/>
</dbReference>
<feature type="compositionally biased region" description="Basic and acidic residues" evidence="6">
    <location>
        <begin position="237"/>
        <end position="255"/>
    </location>
</feature>
<dbReference type="SUPFAM" id="SSF101936">
    <property type="entry name" value="DNA-binding pseudobarrel domain"/>
    <property type="match status" value="1"/>
</dbReference>